<gene>
    <name evidence="1" type="ORF">DPMN_002894</name>
</gene>
<dbReference type="EMBL" id="JAIWYP010000001">
    <property type="protein sequence ID" value="KAH3878993.1"/>
    <property type="molecule type" value="Genomic_DNA"/>
</dbReference>
<comment type="caution">
    <text evidence="1">The sequence shown here is derived from an EMBL/GenBank/DDBJ whole genome shotgun (WGS) entry which is preliminary data.</text>
</comment>
<proteinExistence type="predicted"/>
<reference evidence="1" key="2">
    <citation type="submission" date="2020-11" db="EMBL/GenBank/DDBJ databases">
        <authorList>
            <person name="McCartney M.A."/>
            <person name="Auch B."/>
            <person name="Kono T."/>
            <person name="Mallez S."/>
            <person name="Becker A."/>
            <person name="Gohl D.M."/>
            <person name="Silverstein K.A.T."/>
            <person name="Koren S."/>
            <person name="Bechman K.B."/>
            <person name="Herman A."/>
            <person name="Abrahante J.E."/>
            <person name="Garbe J."/>
        </authorList>
    </citation>
    <scope>NUCLEOTIDE SEQUENCE</scope>
    <source>
        <strain evidence="1">Duluth1</strain>
        <tissue evidence="1">Whole animal</tissue>
    </source>
</reference>
<dbReference type="AlphaFoldDB" id="A0A9D4MM80"/>
<name>A0A9D4MM80_DREPO</name>
<protein>
    <submittedName>
        <fullName evidence="1">Uncharacterized protein</fullName>
    </submittedName>
</protein>
<reference evidence="1" key="1">
    <citation type="journal article" date="2019" name="bioRxiv">
        <title>The Genome of the Zebra Mussel, Dreissena polymorpha: A Resource for Invasive Species Research.</title>
        <authorList>
            <person name="McCartney M.A."/>
            <person name="Auch B."/>
            <person name="Kono T."/>
            <person name="Mallez S."/>
            <person name="Zhang Y."/>
            <person name="Obille A."/>
            <person name="Becker A."/>
            <person name="Abrahante J.E."/>
            <person name="Garbe J."/>
            <person name="Badalamenti J.P."/>
            <person name="Herman A."/>
            <person name="Mangelson H."/>
            <person name="Liachko I."/>
            <person name="Sullivan S."/>
            <person name="Sone E.D."/>
            <person name="Koren S."/>
            <person name="Silverstein K.A.T."/>
            <person name="Beckman K.B."/>
            <person name="Gohl D.M."/>
        </authorList>
    </citation>
    <scope>NUCLEOTIDE SEQUENCE</scope>
    <source>
        <strain evidence="1">Duluth1</strain>
        <tissue evidence="1">Whole animal</tissue>
    </source>
</reference>
<accession>A0A9D4MM80</accession>
<dbReference type="Proteomes" id="UP000828390">
    <property type="component" value="Unassembled WGS sequence"/>
</dbReference>
<evidence type="ECO:0000313" key="2">
    <source>
        <dbReference type="Proteomes" id="UP000828390"/>
    </source>
</evidence>
<organism evidence="1 2">
    <name type="scientific">Dreissena polymorpha</name>
    <name type="common">Zebra mussel</name>
    <name type="synonym">Mytilus polymorpha</name>
    <dbReference type="NCBI Taxonomy" id="45954"/>
    <lineage>
        <taxon>Eukaryota</taxon>
        <taxon>Metazoa</taxon>
        <taxon>Spiralia</taxon>
        <taxon>Lophotrochozoa</taxon>
        <taxon>Mollusca</taxon>
        <taxon>Bivalvia</taxon>
        <taxon>Autobranchia</taxon>
        <taxon>Heteroconchia</taxon>
        <taxon>Euheterodonta</taxon>
        <taxon>Imparidentia</taxon>
        <taxon>Neoheterodontei</taxon>
        <taxon>Myida</taxon>
        <taxon>Dreissenoidea</taxon>
        <taxon>Dreissenidae</taxon>
        <taxon>Dreissena</taxon>
    </lineage>
</organism>
<keyword evidence="2" id="KW-1185">Reference proteome</keyword>
<sequence>MDVGDGTVGSLALKLPRSPFVLECTRFAAGRSILRRIPEKVDVLRVYRREI</sequence>
<evidence type="ECO:0000313" key="1">
    <source>
        <dbReference type="EMBL" id="KAH3878993.1"/>
    </source>
</evidence>